<dbReference type="AlphaFoldDB" id="A0A1S3I4N2"/>
<gene>
    <name evidence="3" type="primary">LOC106160956</name>
</gene>
<protein>
    <submittedName>
        <fullName evidence="3">Uncharacterized protein LOC106160956</fullName>
    </submittedName>
</protein>
<dbReference type="GeneID" id="106160956"/>
<reference evidence="3" key="1">
    <citation type="submission" date="2025-08" db="UniProtKB">
        <authorList>
            <consortium name="RefSeq"/>
        </authorList>
    </citation>
    <scope>IDENTIFICATION</scope>
    <source>
        <tissue evidence="3">Gonads</tissue>
    </source>
</reference>
<evidence type="ECO:0000256" key="1">
    <source>
        <dbReference type="SAM" id="MobiDB-lite"/>
    </source>
</evidence>
<sequence length="252" mass="29298">MATKRPKTPVPAHDRYETIRTRQPDWLDAYNRVHERQKEYLDSVGKMRQSLIQQEHDNMMFAINRLKKMSFSGKYDVHTLREKEKEKIWGKRSDQSEESDPATWSTRKQRMRERQCSFYISPIHSRIKPANPNDVFNSQLSAVDGPPAENKADGCGGGRHRHGILVSHRSGRLHAGTRMARHGTDYEPIEVLDQRNKLNWDKTVRSHDISHEKNAAESSKKEKRRVAFRIPVAVVKEFITPEPDEELAYSDV</sequence>
<organism evidence="2 3">
    <name type="scientific">Lingula anatina</name>
    <name type="common">Brachiopod</name>
    <name type="synonym">Lingula unguis</name>
    <dbReference type="NCBI Taxonomy" id="7574"/>
    <lineage>
        <taxon>Eukaryota</taxon>
        <taxon>Metazoa</taxon>
        <taxon>Spiralia</taxon>
        <taxon>Lophotrochozoa</taxon>
        <taxon>Brachiopoda</taxon>
        <taxon>Linguliformea</taxon>
        <taxon>Lingulata</taxon>
        <taxon>Lingulida</taxon>
        <taxon>Linguloidea</taxon>
        <taxon>Lingulidae</taxon>
        <taxon>Lingula</taxon>
    </lineage>
</organism>
<feature type="compositionally biased region" description="Basic and acidic residues" evidence="1">
    <location>
        <begin position="83"/>
        <end position="95"/>
    </location>
</feature>
<dbReference type="InParanoid" id="A0A1S3I4N2"/>
<evidence type="ECO:0000313" key="2">
    <source>
        <dbReference type="Proteomes" id="UP000085678"/>
    </source>
</evidence>
<name>A0A1S3I4N2_LINAN</name>
<keyword evidence="2" id="KW-1185">Reference proteome</keyword>
<feature type="region of interest" description="Disordered" evidence="1">
    <location>
        <begin position="83"/>
        <end position="109"/>
    </location>
</feature>
<dbReference type="RefSeq" id="XP_013393225.1">
    <property type="nucleotide sequence ID" value="XM_013537771.2"/>
</dbReference>
<proteinExistence type="predicted"/>
<evidence type="ECO:0000313" key="3">
    <source>
        <dbReference type="RefSeq" id="XP_013393225.1"/>
    </source>
</evidence>
<dbReference type="Proteomes" id="UP000085678">
    <property type="component" value="Unplaced"/>
</dbReference>
<accession>A0A1S3I4N2</accession>
<dbReference type="KEGG" id="lak:106160956"/>